<dbReference type="InterPro" id="IPR055411">
    <property type="entry name" value="LRR_FXL15/At3g58940/PEG3-like"/>
</dbReference>
<dbReference type="Pfam" id="PF00646">
    <property type="entry name" value="F-box"/>
    <property type="match status" value="1"/>
</dbReference>
<dbReference type="Gramene" id="rna-gnl|WGS:NBSK|LSAT_7X12380_mrna">
    <property type="protein sequence ID" value="cds-PLY90175.1"/>
    <property type="gene ID" value="gene-LSAT_7X12380"/>
</dbReference>
<sequence length="495" mass="57118">MKESKRAKTLEGELDGVDLISNLPDRVLQLILSRLQGTEEAIRSSILSRRWRYLWTSIPSIDIDYTRGLEHDPQMVLESIGFKNFVSWVLLNKPIDLDSFRLRCADYYDMTTIRQWIHAAVVRKVKQLDLMFSPIDESEDIEMPYCLVTCGSLEVLRLCLLGYHLCLPKITGFSALRVLELNDVTLKKGDLVKYFLESCPLLEDLSLLHCYADKLVIACPKLKNLRIENRERIFDYETEDYIDCRMSSSVTICCPKLVLLNLTGSVSRDFILYNLYSLKKAVILCRDFLNQLDPPCDFFERISQVESLSISLYCVGQAYWPEEDEPVSLPNLKTLEITVDAVHRLIPFLKCFPDLESLHLIFINESSLLDLMEKFFYRADKCKLKNAATINFVTPRLKKVEFHDYDEEHLALARALLENGSALEEMVFIWIDEAKFHEKSLETMNQVSNFHKASSNVKLRFVIKPRQTESILAPKRFEVDSSKCSSNSSIKLLGC</sequence>
<keyword evidence="4" id="KW-1185">Reference proteome</keyword>
<dbReference type="PANTHER" id="PTHR31900:SF27">
    <property type="entry name" value="FBD DOMAIN-CONTAINING PROTEIN"/>
    <property type="match status" value="1"/>
</dbReference>
<dbReference type="InterPro" id="IPR053781">
    <property type="entry name" value="F-box_AtFBL13-like"/>
</dbReference>
<evidence type="ECO:0000259" key="1">
    <source>
        <dbReference type="Pfam" id="PF00646"/>
    </source>
</evidence>
<dbReference type="OrthoDB" id="612216at2759"/>
<dbReference type="EMBL" id="NBSK02000007">
    <property type="protein sequence ID" value="KAJ0198496.1"/>
    <property type="molecule type" value="Genomic_DNA"/>
</dbReference>
<dbReference type="InterPro" id="IPR036047">
    <property type="entry name" value="F-box-like_dom_sf"/>
</dbReference>
<evidence type="ECO:0000313" key="4">
    <source>
        <dbReference type="Proteomes" id="UP000235145"/>
    </source>
</evidence>
<name>A0A9R1V2R0_LACSA</name>
<evidence type="ECO:0008006" key="5">
    <source>
        <dbReference type="Google" id="ProtNLM"/>
    </source>
</evidence>
<dbReference type="AlphaFoldDB" id="A0A9R1V2R0"/>
<protein>
    <recommendedName>
        <fullName evidence="5">F-box domain-containing protein</fullName>
    </recommendedName>
</protein>
<evidence type="ECO:0000313" key="3">
    <source>
        <dbReference type="EMBL" id="KAJ0198496.1"/>
    </source>
</evidence>
<reference evidence="3 4" key="1">
    <citation type="journal article" date="2017" name="Nat. Commun.">
        <title>Genome assembly with in vitro proximity ligation data and whole-genome triplication in lettuce.</title>
        <authorList>
            <person name="Reyes-Chin-Wo S."/>
            <person name="Wang Z."/>
            <person name="Yang X."/>
            <person name="Kozik A."/>
            <person name="Arikit S."/>
            <person name="Song C."/>
            <person name="Xia L."/>
            <person name="Froenicke L."/>
            <person name="Lavelle D.O."/>
            <person name="Truco M.J."/>
            <person name="Xia R."/>
            <person name="Zhu S."/>
            <person name="Xu C."/>
            <person name="Xu H."/>
            <person name="Xu X."/>
            <person name="Cox K."/>
            <person name="Korf I."/>
            <person name="Meyers B.C."/>
            <person name="Michelmore R.W."/>
        </authorList>
    </citation>
    <scope>NUCLEOTIDE SEQUENCE [LARGE SCALE GENOMIC DNA]</scope>
    <source>
        <strain evidence="4">cv. Salinas</strain>
        <tissue evidence="3">Seedlings</tissue>
    </source>
</reference>
<dbReference type="Gene3D" id="3.80.10.10">
    <property type="entry name" value="Ribonuclease Inhibitor"/>
    <property type="match status" value="1"/>
</dbReference>
<dbReference type="InterPro" id="IPR001810">
    <property type="entry name" value="F-box_dom"/>
</dbReference>
<dbReference type="PANTHER" id="PTHR31900">
    <property type="entry name" value="F-BOX/RNI SUPERFAMILY PROTEIN-RELATED"/>
    <property type="match status" value="1"/>
</dbReference>
<proteinExistence type="predicted"/>
<comment type="caution">
    <text evidence="3">The sequence shown here is derived from an EMBL/GenBank/DDBJ whole genome shotgun (WGS) entry which is preliminary data.</text>
</comment>
<dbReference type="InterPro" id="IPR032675">
    <property type="entry name" value="LRR_dom_sf"/>
</dbReference>
<dbReference type="SUPFAM" id="SSF81383">
    <property type="entry name" value="F-box domain"/>
    <property type="match status" value="1"/>
</dbReference>
<dbReference type="Proteomes" id="UP000235145">
    <property type="component" value="Unassembled WGS sequence"/>
</dbReference>
<accession>A0A9R1V2R0</accession>
<dbReference type="Pfam" id="PF24758">
    <property type="entry name" value="LRR_At5g56370"/>
    <property type="match status" value="1"/>
</dbReference>
<feature type="domain" description="F-box" evidence="1">
    <location>
        <begin position="20"/>
        <end position="59"/>
    </location>
</feature>
<organism evidence="3 4">
    <name type="scientific">Lactuca sativa</name>
    <name type="common">Garden lettuce</name>
    <dbReference type="NCBI Taxonomy" id="4236"/>
    <lineage>
        <taxon>Eukaryota</taxon>
        <taxon>Viridiplantae</taxon>
        <taxon>Streptophyta</taxon>
        <taxon>Embryophyta</taxon>
        <taxon>Tracheophyta</taxon>
        <taxon>Spermatophyta</taxon>
        <taxon>Magnoliopsida</taxon>
        <taxon>eudicotyledons</taxon>
        <taxon>Gunneridae</taxon>
        <taxon>Pentapetalae</taxon>
        <taxon>asterids</taxon>
        <taxon>campanulids</taxon>
        <taxon>Asterales</taxon>
        <taxon>Asteraceae</taxon>
        <taxon>Cichorioideae</taxon>
        <taxon>Cichorieae</taxon>
        <taxon>Lactucinae</taxon>
        <taxon>Lactuca</taxon>
    </lineage>
</organism>
<gene>
    <name evidence="3" type="ORF">LSAT_V11C700347250</name>
</gene>
<evidence type="ECO:0000259" key="2">
    <source>
        <dbReference type="Pfam" id="PF24758"/>
    </source>
</evidence>
<feature type="domain" description="F-box/LRR-repeat protein 15/At3g58940/PEG3-like LRR" evidence="2">
    <location>
        <begin position="114"/>
        <end position="227"/>
    </location>
</feature>
<dbReference type="InterPro" id="IPR050232">
    <property type="entry name" value="FBL13/AtMIF1-like"/>
</dbReference>
<dbReference type="SUPFAM" id="SSF52058">
    <property type="entry name" value="L domain-like"/>
    <property type="match status" value="1"/>
</dbReference>
<dbReference type="CDD" id="cd22160">
    <property type="entry name" value="F-box_AtFBL13-like"/>
    <property type="match status" value="1"/>
</dbReference>